<gene>
    <name evidence="4" type="ORF">CYCCA115_LOCUS15674</name>
</gene>
<feature type="domain" description="BZIP" evidence="3">
    <location>
        <begin position="88"/>
        <end position="136"/>
    </location>
</feature>
<dbReference type="Proteomes" id="UP001295423">
    <property type="component" value="Unassembled WGS sequence"/>
</dbReference>
<evidence type="ECO:0000256" key="2">
    <source>
        <dbReference type="SAM" id="MobiDB-lite"/>
    </source>
</evidence>
<dbReference type="Pfam" id="PF00170">
    <property type="entry name" value="bZIP_1"/>
    <property type="match status" value="1"/>
</dbReference>
<keyword evidence="5" id="KW-1185">Reference proteome</keyword>
<evidence type="ECO:0000313" key="4">
    <source>
        <dbReference type="EMBL" id="CAJ1955281.1"/>
    </source>
</evidence>
<dbReference type="InterPro" id="IPR046347">
    <property type="entry name" value="bZIP_sf"/>
</dbReference>
<evidence type="ECO:0000313" key="5">
    <source>
        <dbReference type="Proteomes" id="UP001295423"/>
    </source>
</evidence>
<evidence type="ECO:0000259" key="3">
    <source>
        <dbReference type="PROSITE" id="PS50217"/>
    </source>
</evidence>
<organism evidence="4 5">
    <name type="scientific">Cylindrotheca closterium</name>
    <dbReference type="NCBI Taxonomy" id="2856"/>
    <lineage>
        <taxon>Eukaryota</taxon>
        <taxon>Sar</taxon>
        <taxon>Stramenopiles</taxon>
        <taxon>Ochrophyta</taxon>
        <taxon>Bacillariophyta</taxon>
        <taxon>Bacillariophyceae</taxon>
        <taxon>Bacillariophycidae</taxon>
        <taxon>Bacillariales</taxon>
        <taxon>Bacillariaceae</taxon>
        <taxon>Cylindrotheca</taxon>
    </lineage>
</organism>
<dbReference type="Gene3D" id="1.20.5.170">
    <property type="match status" value="2"/>
</dbReference>
<dbReference type="EMBL" id="CAKOGP040001881">
    <property type="protein sequence ID" value="CAJ1955281.1"/>
    <property type="molecule type" value="Genomic_DNA"/>
</dbReference>
<protein>
    <recommendedName>
        <fullName evidence="3">BZIP domain-containing protein</fullName>
    </recommendedName>
</protein>
<keyword evidence="1" id="KW-0175">Coiled coil</keyword>
<dbReference type="PROSITE" id="PS50217">
    <property type="entry name" value="BZIP"/>
    <property type="match status" value="1"/>
</dbReference>
<name>A0AAD2FXA8_9STRA</name>
<evidence type="ECO:0000256" key="1">
    <source>
        <dbReference type="SAM" id="Coils"/>
    </source>
</evidence>
<feature type="compositionally biased region" description="Basic residues" evidence="2">
    <location>
        <begin position="100"/>
        <end position="110"/>
    </location>
</feature>
<accession>A0AAD2FXA8</accession>
<feature type="compositionally biased region" description="Basic and acidic residues" evidence="2">
    <location>
        <begin position="72"/>
        <end position="99"/>
    </location>
</feature>
<feature type="compositionally biased region" description="Basic residues" evidence="2">
    <location>
        <begin position="322"/>
        <end position="331"/>
    </location>
</feature>
<proteinExistence type="predicted"/>
<sequence>MTMTSQFPFVVDVNHLSAALAAAAELAKADDFAYNADASVNSSDVEAVRIEKPIVRKYRLPTRKPKSTISSDLDHSDDERKEYHEDAEQRMARSRERNREHARRTRLRKKAQLEALQSKVKGLQAESNVLKQSLEECSIATILVGLASGENNKMVDELVNEVSGDDEPDAIRLVGGKRKRFVSDTSEKIPQALTIKINGRTATIGGGRTHINWKSGVYSDEHGSQIQLSNKDLESLRRERNRMHAKMTRDRKKNFISSIEKTIEKLESRNGRMKKILQEFIQLRLEPSAGVTPMSSPGSVSIPGSVDEIPNFNLIDDGPCTPRKKRMRIGS</sequence>
<feature type="coiled-coil region" evidence="1">
    <location>
        <begin position="226"/>
        <end position="276"/>
    </location>
</feature>
<dbReference type="SUPFAM" id="SSF57959">
    <property type="entry name" value="Leucine zipper domain"/>
    <property type="match status" value="2"/>
</dbReference>
<comment type="caution">
    <text evidence="4">The sequence shown here is derived from an EMBL/GenBank/DDBJ whole genome shotgun (WGS) entry which is preliminary data.</text>
</comment>
<dbReference type="AlphaFoldDB" id="A0AAD2FXA8"/>
<dbReference type="CDD" id="cd14809">
    <property type="entry name" value="bZIP_AUREO-like"/>
    <property type="match status" value="2"/>
</dbReference>
<dbReference type="InterPro" id="IPR004827">
    <property type="entry name" value="bZIP"/>
</dbReference>
<dbReference type="GO" id="GO:0003700">
    <property type="term" value="F:DNA-binding transcription factor activity"/>
    <property type="evidence" value="ECO:0007669"/>
    <property type="project" value="InterPro"/>
</dbReference>
<feature type="compositionally biased region" description="Low complexity" evidence="2">
    <location>
        <begin position="295"/>
        <end position="306"/>
    </location>
</feature>
<dbReference type="SMART" id="SM00338">
    <property type="entry name" value="BRLZ"/>
    <property type="match status" value="2"/>
</dbReference>
<reference evidence="4" key="1">
    <citation type="submission" date="2023-08" db="EMBL/GenBank/DDBJ databases">
        <authorList>
            <person name="Audoor S."/>
            <person name="Bilcke G."/>
        </authorList>
    </citation>
    <scope>NUCLEOTIDE SEQUENCE</scope>
</reference>
<feature type="region of interest" description="Disordered" evidence="2">
    <location>
        <begin position="289"/>
        <end position="331"/>
    </location>
</feature>
<feature type="region of interest" description="Disordered" evidence="2">
    <location>
        <begin position="61"/>
        <end position="110"/>
    </location>
</feature>